<dbReference type="Gene3D" id="1.10.150.130">
    <property type="match status" value="1"/>
</dbReference>
<name>A0A4V2WMI0_9BACT</name>
<dbReference type="InterPro" id="IPR010998">
    <property type="entry name" value="Integrase_recombinase_N"/>
</dbReference>
<protein>
    <recommendedName>
        <fullName evidence="7">Site-specific integrase</fullName>
    </recommendedName>
</protein>
<comment type="caution">
    <text evidence="5">The sequence shown here is derived from an EMBL/GenBank/DDBJ whole genome shotgun (WGS) entry which is preliminary data.</text>
</comment>
<keyword evidence="1" id="KW-0238">DNA-binding</keyword>
<dbReference type="PANTHER" id="PTHR30349:SF64">
    <property type="entry name" value="PROPHAGE INTEGRASE INTD-RELATED"/>
    <property type="match status" value="1"/>
</dbReference>
<dbReference type="InterPro" id="IPR050090">
    <property type="entry name" value="Tyrosine_recombinase_XerCD"/>
</dbReference>
<feature type="domain" description="Arm DNA-binding" evidence="4">
    <location>
        <begin position="10"/>
        <end position="89"/>
    </location>
</feature>
<dbReference type="AlphaFoldDB" id="A0A4V2WMI0"/>
<dbReference type="RefSeq" id="WP_131852407.1">
    <property type="nucleotide sequence ID" value="NZ_SKFH01000019.1"/>
</dbReference>
<gene>
    <name evidence="5" type="ORF">E0486_11900</name>
</gene>
<evidence type="ECO:0000256" key="2">
    <source>
        <dbReference type="ARBA" id="ARBA00023172"/>
    </source>
</evidence>
<dbReference type="GO" id="GO:0003677">
    <property type="term" value="F:DNA binding"/>
    <property type="evidence" value="ECO:0007669"/>
    <property type="project" value="UniProtKB-KW"/>
</dbReference>
<feature type="domain" description="Phage integrase SAM-like" evidence="3">
    <location>
        <begin position="108"/>
        <end position="213"/>
    </location>
</feature>
<dbReference type="GO" id="GO:0006310">
    <property type="term" value="P:DNA recombination"/>
    <property type="evidence" value="ECO:0007669"/>
    <property type="project" value="UniProtKB-KW"/>
</dbReference>
<dbReference type="PANTHER" id="PTHR30349">
    <property type="entry name" value="PHAGE INTEGRASE-RELATED"/>
    <property type="match status" value="1"/>
</dbReference>
<evidence type="ECO:0000259" key="3">
    <source>
        <dbReference type="Pfam" id="PF13102"/>
    </source>
</evidence>
<dbReference type="OrthoDB" id="892893at2"/>
<sequence length="328" mass="38838">MAKNNLTILFWLYKAKSNKQGEAPLYLRISYDNKRKNISTGFAITPERWDALRGQVKGSKEDARLINTYITESRGKLMELFNSMHRERNIDLDVLVERFFGRDANQMTLMELITYHNKEFESRVGIDFSYSTFEKYDILRRKVETFIAHKYQKKDIKLKDLSHGFMADFEFYLKSNDKNEHNTSTKYLKSLKKILNMAVLNGWIEENPFKNYKSNYKDVERVYLTQKELDKIESKTFKIERLRLVRDMFLFQCYTGLAYSDMAKLKHGNLLPGIDGKTWIFTRRKKTDVRAAIPLLSKAERIIKAYDLGEPNPAKPLFPAYSCKRRRY</sequence>
<organism evidence="5 6">
    <name type="scientific">Flaviaesturariibacter aridisoli</name>
    <dbReference type="NCBI Taxonomy" id="2545761"/>
    <lineage>
        <taxon>Bacteria</taxon>
        <taxon>Pseudomonadati</taxon>
        <taxon>Bacteroidota</taxon>
        <taxon>Chitinophagia</taxon>
        <taxon>Chitinophagales</taxon>
        <taxon>Chitinophagaceae</taxon>
        <taxon>Flaviaestuariibacter</taxon>
    </lineage>
</organism>
<evidence type="ECO:0008006" key="7">
    <source>
        <dbReference type="Google" id="ProtNLM"/>
    </source>
</evidence>
<reference evidence="5 6" key="1">
    <citation type="submission" date="2019-03" db="EMBL/GenBank/DDBJ databases">
        <authorList>
            <person name="Kim M.K.M."/>
        </authorList>
    </citation>
    <scope>NUCLEOTIDE SEQUENCE [LARGE SCALE GENOMIC DNA]</scope>
    <source>
        <strain evidence="5 6">17J68-15</strain>
    </source>
</reference>
<keyword evidence="2" id="KW-0233">DNA recombination</keyword>
<dbReference type="InterPro" id="IPR013762">
    <property type="entry name" value="Integrase-like_cat_sf"/>
</dbReference>
<dbReference type="EMBL" id="SKFH01000019">
    <property type="protein sequence ID" value="TCZ69622.1"/>
    <property type="molecule type" value="Genomic_DNA"/>
</dbReference>
<dbReference type="Pfam" id="PF13102">
    <property type="entry name" value="Phage_int_SAM_5"/>
    <property type="match status" value="1"/>
</dbReference>
<dbReference type="InterPro" id="IPR025269">
    <property type="entry name" value="SAM-like_dom"/>
</dbReference>
<evidence type="ECO:0000313" key="5">
    <source>
        <dbReference type="EMBL" id="TCZ69622.1"/>
    </source>
</evidence>
<accession>A0A4V2WMI0</accession>
<evidence type="ECO:0000259" key="4">
    <source>
        <dbReference type="Pfam" id="PF17293"/>
    </source>
</evidence>
<dbReference type="InterPro" id="IPR035386">
    <property type="entry name" value="Arm-DNA-bind_5"/>
</dbReference>
<keyword evidence="6" id="KW-1185">Reference proteome</keyword>
<dbReference type="Pfam" id="PF17293">
    <property type="entry name" value="Arm-DNA-bind_5"/>
    <property type="match status" value="1"/>
</dbReference>
<dbReference type="Gene3D" id="1.10.443.10">
    <property type="entry name" value="Intergrase catalytic core"/>
    <property type="match status" value="1"/>
</dbReference>
<evidence type="ECO:0000313" key="6">
    <source>
        <dbReference type="Proteomes" id="UP000295164"/>
    </source>
</evidence>
<dbReference type="Proteomes" id="UP000295164">
    <property type="component" value="Unassembled WGS sequence"/>
</dbReference>
<dbReference type="SUPFAM" id="SSF56349">
    <property type="entry name" value="DNA breaking-rejoining enzymes"/>
    <property type="match status" value="1"/>
</dbReference>
<proteinExistence type="predicted"/>
<dbReference type="InterPro" id="IPR011010">
    <property type="entry name" value="DNA_brk_join_enz"/>
</dbReference>
<evidence type="ECO:0000256" key="1">
    <source>
        <dbReference type="ARBA" id="ARBA00023125"/>
    </source>
</evidence>
<dbReference type="GO" id="GO:0015074">
    <property type="term" value="P:DNA integration"/>
    <property type="evidence" value="ECO:0007669"/>
    <property type="project" value="InterPro"/>
</dbReference>